<evidence type="ECO:0000256" key="5">
    <source>
        <dbReference type="ARBA" id="ARBA00022737"/>
    </source>
</evidence>
<feature type="repeat" description="TPR" evidence="10">
    <location>
        <begin position="540"/>
        <end position="573"/>
    </location>
</feature>
<evidence type="ECO:0000256" key="3">
    <source>
        <dbReference type="ARBA" id="ARBA00022490"/>
    </source>
</evidence>
<dbReference type="AlphaFoldDB" id="A0A5A5TKA8"/>
<dbReference type="Pfam" id="PF03811">
    <property type="entry name" value="Zn_ribbon_InsA"/>
    <property type="match status" value="1"/>
</dbReference>
<evidence type="ECO:0000256" key="2">
    <source>
        <dbReference type="ARBA" id="ARBA00009622"/>
    </source>
</evidence>
<dbReference type="InterPro" id="IPR002182">
    <property type="entry name" value="NB-ARC"/>
</dbReference>
<dbReference type="InterPro" id="IPR011990">
    <property type="entry name" value="TPR-like_helical_dom_sf"/>
</dbReference>
<dbReference type="InterPro" id="IPR002151">
    <property type="entry name" value="Kinesin_light"/>
</dbReference>
<reference evidence="12 13" key="1">
    <citation type="submission" date="2019-01" db="EMBL/GenBank/DDBJ databases">
        <title>Draft genome sequence of Dictyobacter sp. Uno17.</title>
        <authorList>
            <person name="Wang C.M."/>
            <person name="Zheng Y."/>
            <person name="Sakai Y."/>
            <person name="Abe K."/>
            <person name="Yokota A."/>
            <person name="Yabe S."/>
        </authorList>
    </citation>
    <scope>NUCLEOTIDE SEQUENCE [LARGE SCALE GENOMIC DNA]</scope>
    <source>
        <strain evidence="12 13">Uno17</strain>
    </source>
</reference>
<dbReference type="Pfam" id="PF00931">
    <property type="entry name" value="NB-ARC"/>
    <property type="match status" value="1"/>
</dbReference>
<dbReference type="GO" id="GO:0003677">
    <property type="term" value="F:DNA binding"/>
    <property type="evidence" value="ECO:0007669"/>
    <property type="project" value="InterPro"/>
</dbReference>
<feature type="repeat" description="TPR" evidence="10">
    <location>
        <begin position="624"/>
        <end position="657"/>
    </location>
</feature>
<dbReference type="InterPro" id="IPR027417">
    <property type="entry name" value="P-loop_NTPase"/>
</dbReference>
<dbReference type="Gene3D" id="3.40.50.300">
    <property type="entry name" value="P-loop containing nucleotide triphosphate hydrolases"/>
    <property type="match status" value="1"/>
</dbReference>
<sequence length="1025" mass="115499">MQKNVHLRRQRLERNWRQQDLAEQLGTTVVTVQRWERGTQHPSAYYCVKLCALFGLSAQELGLVEALPSPPDTTEVAQAVSTPTQEAALWTVPYARNPHFTGRDDLLKQLELLFTGETPDQGVGVRQAALTQTQAIKGLGGIGKTQIAIEYAYRAHLQGRYRDVIWISAANEETILTSFVELARLLPALVPQEETNQHTIIAAILRWLEQREPPWLLLVDNADDLSLVQPYLPRQGHGHILLTTRANAVGAFASSVEVDTMGIMEGAHLLLRRAHRFSASSPDEIDEAINVVIALAQFPLAIDQAGAYLEETGCSLHDYLHIYQQHRSVLLARRGKQTTQYPESVATTWSLSFAQVQRTNPAAAELLQLCAFFAPDHIPEELLSEGASYWPPLLHDAVADRFTFNQMLETLLSFSLVKRLSEERMLSIHRLVQTVQMDRLEVEMQRTWSEQVVRAVHALFPADTKDVATWPTCLRYLEQVEACDTLIQHHQLLLPEAADLLDRTGSYFLEHTMYTQAASLYQRALHICEQQWGPEHPRTATSLNHLGILHRDNGNYREAEPFYQRALRIREQQLGPYHLDTATTLHNLANLYESQRAYAKAEPFYQRALRIREQQLGPHHLDTAATLHNLAILYQDQGNYEQAKPLLQRALYIRESLAPHHPDTAATLNYLGGGYQEQGKYTEAEPFYQRAFEIFEQQFGSSHFYTAMSLYNLAVLYTDQGRYREAVPLCQRALVIYEQHLGSLHAHTADPLACLALLSLKLGKDAQAESLALRALRIHEQHLGAFHPYVALDLAILATLYRDQGNYKQAESLFLRALRINEQAFVSTHPQAAQALHEFALLRHAQDHDDEARSLYERALAARTHTLGATHPRTIETRERLMALLRRMGCTQEAAQLEGVQPGATDLLRERTSASRGVSMEQSTAVAGAWSSVLPACPGCQLTAEVLKSGKNRSGSQRFRCRRCQLYFTPQPGTRQPDQARKAQALALAGQGMSYRRIARQLGVHHRTVSAWINVHGSTCMDGSL</sequence>
<dbReference type="Pfam" id="PF13374">
    <property type="entry name" value="TPR_10"/>
    <property type="match status" value="2"/>
</dbReference>
<feature type="repeat" description="TPR" evidence="10">
    <location>
        <begin position="582"/>
        <end position="615"/>
    </location>
</feature>
<dbReference type="InterPro" id="IPR009057">
    <property type="entry name" value="Homeodomain-like_sf"/>
</dbReference>
<keyword evidence="6 10" id="KW-0802">TPR repeat</keyword>
<keyword evidence="13" id="KW-1185">Reference proteome</keyword>
<evidence type="ECO:0000256" key="9">
    <source>
        <dbReference type="ARBA" id="ARBA00023212"/>
    </source>
</evidence>
<dbReference type="Gene3D" id="1.10.260.40">
    <property type="entry name" value="lambda repressor-like DNA-binding domains"/>
    <property type="match status" value="1"/>
</dbReference>
<dbReference type="EMBL" id="BIXY01000114">
    <property type="protein sequence ID" value="GCF11469.1"/>
    <property type="molecule type" value="Genomic_DNA"/>
</dbReference>
<dbReference type="PROSITE" id="PS50005">
    <property type="entry name" value="TPR"/>
    <property type="match status" value="6"/>
</dbReference>
<dbReference type="NCBIfam" id="NF040586">
    <property type="entry name" value="FxSxx_TPR"/>
    <property type="match status" value="1"/>
</dbReference>
<keyword evidence="7" id="KW-0175">Coiled coil</keyword>
<dbReference type="InterPro" id="IPR019734">
    <property type="entry name" value="TPR_rpt"/>
</dbReference>
<dbReference type="PANTHER" id="PTHR45783">
    <property type="entry name" value="KINESIN LIGHT CHAIN"/>
    <property type="match status" value="1"/>
</dbReference>
<dbReference type="CDD" id="cd00093">
    <property type="entry name" value="HTH_XRE"/>
    <property type="match status" value="1"/>
</dbReference>
<dbReference type="OrthoDB" id="136988at2"/>
<dbReference type="RefSeq" id="WP_149404296.1">
    <property type="nucleotide sequence ID" value="NZ_BIXY01000114.1"/>
</dbReference>
<feature type="repeat" description="TPR" evidence="10">
    <location>
        <begin position="791"/>
        <end position="824"/>
    </location>
</feature>
<dbReference type="GO" id="GO:0019894">
    <property type="term" value="F:kinesin binding"/>
    <property type="evidence" value="ECO:0007669"/>
    <property type="project" value="TreeGrafter"/>
</dbReference>
<dbReference type="Pfam" id="PF13424">
    <property type="entry name" value="TPR_12"/>
    <property type="match status" value="3"/>
</dbReference>
<name>A0A5A5TKA8_9CHLR</name>
<dbReference type="Pfam" id="PF01381">
    <property type="entry name" value="HTH_3"/>
    <property type="match status" value="1"/>
</dbReference>
<evidence type="ECO:0000256" key="1">
    <source>
        <dbReference type="ARBA" id="ARBA00004245"/>
    </source>
</evidence>
<dbReference type="InterPro" id="IPR056681">
    <property type="entry name" value="DUF7779"/>
</dbReference>
<feature type="repeat" description="TPR" evidence="10">
    <location>
        <begin position="665"/>
        <end position="698"/>
    </location>
</feature>
<evidence type="ECO:0000256" key="4">
    <source>
        <dbReference type="ARBA" id="ARBA00022701"/>
    </source>
</evidence>
<gene>
    <name evidence="12" type="ORF">KDI_50330</name>
</gene>
<comment type="similarity">
    <text evidence="2">Belongs to the kinesin light chain family.</text>
</comment>
<evidence type="ECO:0000259" key="11">
    <source>
        <dbReference type="PROSITE" id="PS50943"/>
    </source>
</evidence>
<dbReference type="InterPro" id="IPR003220">
    <property type="entry name" value="InsA_N_dom_Znf"/>
</dbReference>
<protein>
    <submittedName>
        <fullName evidence="12">Tetratricopeptide repeat protein</fullName>
    </submittedName>
</protein>
<dbReference type="SMART" id="SM00530">
    <property type="entry name" value="HTH_XRE"/>
    <property type="match status" value="1"/>
</dbReference>
<dbReference type="SUPFAM" id="SSF52540">
    <property type="entry name" value="P-loop containing nucleoside triphosphate hydrolases"/>
    <property type="match status" value="1"/>
</dbReference>
<keyword evidence="3" id="KW-0963">Cytoplasm</keyword>
<dbReference type="SUPFAM" id="SSF46689">
    <property type="entry name" value="Homeodomain-like"/>
    <property type="match status" value="1"/>
</dbReference>
<keyword evidence="5" id="KW-0677">Repeat</keyword>
<dbReference type="GO" id="GO:0005871">
    <property type="term" value="C:kinesin complex"/>
    <property type="evidence" value="ECO:0007669"/>
    <property type="project" value="InterPro"/>
</dbReference>
<keyword evidence="9" id="KW-0206">Cytoskeleton</keyword>
<evidence type="ECO:0000256" key="6">
    <source>
        <dbReference type="ARBA" id="ARBA00022803"/>
    </source>
</evidence>
<dbReference type="SUPFAM" id="SSF47413">
    <property type="entry name" value="lambda repressor-like DNA-binding domains"/>
    <property type="match status" value="1"/>
</dbReference>
<dbReference type="SUPFAM" id="SSF48452">
    <property type="entry name" value="TPR-like"/>
    <property type="match status" value="3"/>
</dbReference>
<accession>A0A5A5TKA8</accession>
<proteinExistence type="inferred from homology"/>
<dbReference type="InterPro" id="IPR010982">
    <property type="entry name" value="Lambda_DNA-bd_dom_sf"/>
</dbReference>
<evidence type="ECO:0000256" key="10">
    <source>
        <dbReference type="PROSITE-ProRule" id="PRU00339"/>
    </source>
</evidence>
<feature type="repeat" description="TPR" evidence="10">
    <location>
        <begin position="707"/>
        <end position="740"/>
    </location>
</feature>
<dbReference type="Proteomes" id="UP000322530">
    <property type="component" value="Unassembled WGS sequence"/>
</dbReference>
<evidence type="ECO:0000256" key="7">
    <source>
        <dbReference type="ARBA" id="ARBA00023054"/>
    </source>
</evidence>
<dbReference type="Pfam" id="PF13384">
    <property type="entry name" value="HTH_23"/>
    <property type="match status" value="1"/>
</dbReference>
<evidence type="ECO:0000313" key="12">
    <source>
        <dbReference type="EMBL" id="GCF11469.1"/>
    </source>
</evidence>
<dbReference type="Gene3D" id="1.25.40.10">
    <property type="entry name" value="Tetratricopeptide repeat domain"/>
    <property type="match status" value="3"/>
</dbReference>
<comment type="subcellular location">
    <subcellularLocation>
        <location evidence="1">Cytoplasm</location>
        <location evidence="1">Cytoskeleton</location>
    </subcellularLocation>
</comment>
<organism evidence="12 13">
    <name type="scientific">Dictyobacter arantiisoli</name>
    <dbReference type="NCBI Taxonomy" id="2014874"/>
    <lineage>
        <taxon>Bacteria</taxon>
        <taxon>Bacillati</taxon>
        <taxon>Chloroflexota</taxon>
        <taxon>Ktedonobacteria</taxon>
        <taxon>Ktedonobacterales</taxon>
        <taxon>Dictyobacteraceae</taxon>
        <taxon>Dictyobacter</taxon>
    </lineage>
</organism>
<evidence type="ECO:0000256" key="8">
    <source>
        <dbReference type="ARBA" id="ARBA00023175"/>
    </source>
</evidence>
<dbReference type="PROSITE" id="PS50943">
    <property type="entry name" value="HTH_CROC1"/>
    <property type="match status" value="1"/>
</dbReference>
<dbReference type="PANTHER" id="PTHR45783:SF3">
    <property type="entry name" value="KINESIN LIGHT CHAIN"/>
    <property type="match status" value="1"/>
</dbReference>
<evidence type="ECO:0000313" key="13">
    <source>
        <dbReference type="Proteomes" id="UP000322530"/>
    </source>
</evidence>
<dbReference type="GO" id="GO:0005737">
    <property type="term" value="C:cytoplasm"/>
    <property type="evidence" value="ECO:0007669"/>
    <property type="project" value="TreeGrafter"/>
</dbReference>
<dbReference type="GO" id="GO:0043531">
    <property type="term" value="F:ADP binding"/>
    <property type="evidence" value="ECO:0007669"/>
    <property type="project" value="InterPro"/>
</dbReference>
<dbReference type="GO" id="GO:0005874">
    <property type="term" value="C:microtubule"/>
    <property type="evidence" value="ECO:0007669"/>
    <property type="project" value="UniProtKB-KW"/>
</dbReference>
<keyword evidence="8" id="KW-0505">Motor protein</keyword>
<feature type="domain" description="HTH cro/C1-type" evidence="11">
    <location>
        <begin position="7"/>
        <end position="61"/>
    </location>
</feature>
<dbReference type="SMART" id="SM00028">
    <property type="entry name" value="TPR"/>
    <property type="match status" value="9"/>
</dbReference>
<comment type="caution">
    <text evidence="12">The sequence shown here is derived from an EMBL/GenBank/DDBJ whole genome shotgun (WGS) entry which is preliminary data.</text>
</comment>
<dbReference type="GO" id="GO:0006313">
    <property type="term" value="P:DNA transposition"/>
    <property type="evidence" value="ECO:0007669"/>
    <property type="project" value="InterPro"/>
</dbReference>
<dbReference type="PRINTS" id="PR00381">
    <property type="entry name" value="KINESINLIGHT"/>
</dbReference>
<dbReference type="InterPro" id="IPR001387">
    <property type="entry name" value="Cro/C1-type_HTH"/>
</dbReference>
<keyword evidence="4" id="KW-0493">Microtubule</keyword>
<dbReference type="GO" id="GO:0007018">
    <property type="term" value="P:microtubule-based movement"/>
    <property type="evidence" value="ECO:0007669"/>
    <property type="project" value="TreeGrafter"/>
</dbReference>
<dbReference type="Pfam" id="PF25000">
    <property type="entry name" value="DUF7779"/>
    <property type="match status" value="1"/>
</dbReference>